<gene>
    <name evidence="5" type="ORF">KDY119_02311</name>
</gene>
<dbReference type="EMBL" id="CP045529">
    <property type="protein sequence ID" value="QFU98792.1"/>
    <property type="molecule type" value="Genomic_DNA"/>
</dbReference>
<dbReference type="Gene3D" id="3.40.50.1360">
    <property type="match status" value="1"/>
</dbReference>
<dbReference type="OrthoDB" id="7688673at2"/>
<dbReference type="SMART" id="SM00420">
    <property type="entry name" value="HTH_DEOR"/>
    <property type="match status" value="1"/>
</dbReference>
<dbReference type="Pfam" id="PF00455">
    <property type="entry name" value="DeoRC"/>
    <property type="match status" value="1"/>
</dbReference>
<accession>A0A5P9QCG2</accession>
<evidence type="ECO:0000259" key="4">
    <source>
        <dbReference type="PROSITE" id="PS51000"/>
    </source>
</evidence>
<dbReference type="AlphaFoldDB" id="A0A5P9QCG2"/>
<feature type="domain" description="HTH deoR-type" evidence="4">
    <location>
        <begin position="3"/>
        <end position="58"/>
    </location>
</feature>
<evidence type="ECO:0000256" key="2">
    <source>
        <dbReference type="ARBA" id="ARBA00023125"/>
    </source>
</evidence>
<evidence type="ECO:0000313" key="6">
    <source>
        <dbReference type="Proteomes" id="UP000326702"/>
    </source>
</evidence>
<dbReference type="InterPro" id="IPR011991">
    <property type="entry name" value="ArsR-like_HTH"/>
</dbReference>
<dbReference type="PANTHER" id="PTHR30363:SF44">
    <property type="entry name" value="AGA OPERON TRANSCRIPTIONAL REPRESSOR-RELATED"/>
    <property type="match status" value="1"/>
</dbReference>
<protein>
    <submittedName>
        <fullName evidence="5">HTH-type transcriptional regulator IolR</fullName>
    </submittedName>
</protein>
<organism evidence="5 6">
    <name type="scientific">Luteimicrobium xylanilyticum</name>
    <dbReference type="NCBI Taxonomy" id="1133546"/>
    <lineage>
        <taxon>Bacteria</taxon>
        <taxon>Bacillati</taxon>
        <taxon>Actinomycetota</taxon>
        <taxon>Actinomycetes</taxon>
        <taxon>Micrococcales</taxon>
        <taxon>Luteimicrobium</taxon>
    </lineage>
</organism>
<dbReference type="InterPro" id="IPR050313">
    <property type="entry name" value="Carb_Metab_HTH_regulators"/>
</dbReference>
<dbReference type="Pfam" id="PF08220">
    <property type="entry name" value="HTH_DeoR"/>
    <property type="match status" value="1"/>
</dbReference>
<dbReference type="InterPro" id="IPR036390">
    <property type="entry name" value="WH_DNA-bd_sf"/>
</dbReference>
<evidence type="ECO:0000256" key="3">
    <source>
        <dbReference type="ARBA" id="ARBA00023163"/>
    </source>
</evidence>
<dbReference type="RefSeq" id="WP_051136463.1">
    <property type="nucleotide sequence ID" value="NZ_BAABIH010000017.1"/>
</dbReference>
<dbReference type="InterPro" id="IPR018356">
    <property type="entry name" value="Tscrpt_reg_HTH_DeoR_CS"/>
</dbReference>
<keyword evidence="1" id="KW-0805">Transcription regulation</keyword>
<dbReference type="InterPro" id="IPR014036">
    <property type="entry name" value="DeoR-like_C"/>
</dbReference>
<dbReference type="InterPro" id="IPR037171">
    <property type="entry name" value="NagB/RpiA_transferase-like"/>
</dbReference>
<keyword evidence="6" id="KW-1185">Reference proteome</keyword>
<evidence type="ECO:0000256" key="1">
    <source>
        <dbReference type="ARBA" id="ARBA00023015"/>
    </source>
</evidence>
<dbReference type="CDD" id="cd00090">
    <property type="entry name" value="HTH_ARSR"/>
    <property type="match status" value="1"/>
</dbReference>
<dbReference type="InterPro" id="IPR001034">
    <property type="entry name" value="DeoR_HTH"/>
</dbReference>
<dbReference type="InterPro" id="IPR036388">
    <property type="entry name" value="WH-like_DNA-bd_sf"/>
</dbReference>
<dbReference type="GO" id="GO:0003700">
    <property type="term" value="F:DNA-binding transcription factor activity"/>
    <property type="evidence" value="ECO:0007669"/>
    <property type="project" value="InterPro"/>
</dbReference>
<sequence length="274" mass="28354">MAHHSRLSALLELVTRRGSVTIAEISEALDVSAATARRDLSTLADQRLVVRTHGGATAIGPGYELPLEYKTSRNTAAKLAIARATAALVSPGQTVGLNGGTTTAAVARELGRSGRFALDDGEPGVTVVTNALNIAFELAPRGSVRTVVTGGVARQQSYELVGPVVRETLQNFVLDTAVLGVDGLSPQHGATTVRDTEAEVSRLLAEAARQVVVVADGSKLGRPTFARICDFAALDVLVTDEEPPTDVRDAAAEAAVEIVVAGPGTTEVAGSELQ</sequence>
<dbReference type="PRINTS" id="PR00037">
    <property type="entry name" value="HTHLACR"/>
</dbReference>
<dbReference type="Gene3D" id="1.10.10.10">
    <property type="entry name" value="Winged helix-like DNA-binding domain superfamily/Winged helix DNA-binding domain"/>
    <property type="match status" value="1"/>
</dbReference>
<dbReference type="Proteomes" id="UP000326702">
    <property type="component" value="Chromosome"/>
</dbReference>
<proteinExistence type="predicted"/>
<evidence type="ECO:0000313" key="5">
    <source>
        <dbReference type="EMBL" id="QFU98792.1"/>
    </source>
</evidence>
<dbReference type="SUPFAM" id="SSF100950">
    <property type="entry name" value="NagB/RpiA/CoA transferase-like"/>
    <property type="match status" value="1"/>
</dbReference>
<name>A0A5P9QCG2_9MICO</name>
<keyword evidence="2" id="KW-0238">DNA-binding</keyword>
<dbReference type="PROSITE" id="PS00894">
    <property type="entry name" value="HTH_DEOR_1"/>
    <property type="match status" value="1"/>
</dbReference>
<dbReference type="SUPFAM" id="SSF46785">
    <property type="entry name" value="Winged helix' DNA-binding domain"/>
    <property type="match status" value="1"/>
</dbReference>
<reference evidence="5 6" key="1">
    <citation type="submission" date="2019-10" db="EMBL/GenBank/DDBJ databases">
        <title>Genome sequence of Luteimicrobium xylanilyticum HY-24.</title>
        <authorList>
            <person name="Kim D.Y."/>
            <person name="Park H.-Y."/>
        </authorList>
    </citation>
    <scope>NUCLEOTIDE SEQUENCE [LARGE SCALE GENOMIC DNA]</scope>
    <source>
        <strain evidence="5 6">HY-24</strain>
    </source>
</reference>
<keyword evidence="3" id="KW-0804">Transcription</keyword>
<dbReference type="PANTHER" id="PTHR30363">
    <property type="entry name" value="HTH-TYPE TRANSCRIPTIONAL REGULATOR SRLR-RELATED"/>
    <property type="match status" value="1"/>
</dbReference>
<dbReference type="SMART" id="SM01134">
    <property type="entry name" value="DeoRC"/>
    <property type="match status" value="1"/>
</dbReference>
<dbReference type="GO" id="GO:0003677">
    <property type="term" value="F:DNA binding"/>
    <property type="evidence" value="ECO:0007669"/>
    <property type="project" value="UniProtKB-KW"/>
</dbReference>
<dbReference type="KEGG" id="lxl:KDY119_02311"/>
<dbReference type="PROSITE" id="PS51000">
    <property type="entry name" value="HTH_DEOR_2"/>
    <property type="match status" value="1"/>
</dbReference>